<keyword evidence="6" id="KW-1185">Reference proteome</keyword>
<keyword evidence="3" id="KW-0238">DNA-binding</keyword>
<reference evidence="5 6" key="1">
    <citation type="journal article" date="2023" name="Commun. Biol.">
        <title>Genome analysis of Parmales, the sister group of diatoms, reveals the evolutionary specialization of diatoms from phago-mixotrophs to photoautotrophs.</title>
        <authorList>
            <person name="Ban H."/>
            <person name="Sato S."/>
            <person name="Yoshikawa S."/>
            <person name="Yamada K."/>
            <person name="Nakamura Y."/>
            <person name="Ichinomiya M."/>
            <person name="Sato N."/>
            <person name="Blanc-Mathieu R."/>
            <person name="Endo H."/>
            <person name="Kuwata A."/>
            <person name="Ogata H."/>
        </authorList>
    </citation>
    <scope>NUCLEOTIDE SEQUENCE [LARGE SCALE GENOMIC DNA]</scope>
</reference>
<evidence type="ECO:0000256" key="1">
    <source>
        <dbReference type="ARBA" id="ARBA00022741"/>
    </source>
</evidence>
<sequence>MKELSNRIASLKKEYAAATKEIVGNAMDIVGTYLPILHQSASVVGAIDSLVAFSKVAAFSATGYCRPTMSTDTPGKLNIVSGRHPCVELQNSVQFIPNDYTFSHDSRFALLTGPNMGGKSTYIRGLGAIVVMAQMGSFVPAEEATINVVDAILCRVGAGDLQGKGISTFMAEMLESSSILNRATERSLVIIDELGRGTSTRDGYGLAYAIARYIIESVRCATIFATHFHEITAMEDEFPGVVKNLHVSADKSSGDLTFMYKVMGGPCLESFGIDVAEMAGMVKSVVEEAKRKAKELERFEYKSRDEQVLKRFKAISRVSMDGDALAAARSAIEN</sequence>
<dbReference type="InterPro" id="IPR036187">
    <property type="entry name" value="DNA_mismatch_repair_MutS_sf"/>
</dbReference>
<dbReference type="InterPro" id="IPR000432">
    <property type="entry name" value="DNA_mismatch_repair_MutS_C"/>
</dbReference>
<dbReference type="PANTHER" id="PTHR11361">
    <property type="entry name" value="DNA MISMATCH REPAIR PROTEIN MUTS FAMILY MEMBER"/>
    <property type="match status" value="1"/>
</dbReference>
<evidence type="ECO:0000256" key="3">
    <source>
        <dbReference type="ARBA" id="ARBA00023125"/>
    </source>
</evidence>
<dbReference type="InterPro" id="IPR027417">
    <property type="entry name" value="P-loop_NTPase"/>
</dbReference>
<evidence type="ECO:0000259" key="4">
    <source>
        <dbReference type="PROSITE" id="PS00486"/>
    </source>
</evidence>
<gene>
    <name evidence="5" type="ORF">TeGR_g765</name>
</gene>
<dbReference type="Pfam" id="PF00488">
    <property type="entry name" value="MutS_V"/>
    <property type="match status" value="1"/>
</dbReference>
<dbReference type="InterPro" id="IPR045076">
    <property type="entry name" value="MutS"/>
</dbReference>
<protein>
    <recommendedName>
        <fullName evidence="4">DNA mismatch repair proteins mutS family domain-containing protein</fullName>
    </recommendedName>
</protein>
<evidence type="ECO:0000313" key="5">
    <source>
        <dbReference type="EMBL" id="GMI43097.1"/>
    </source>
</evidence>
<keyword evidence="2" id="KW-0067">ATP-binding</keyword>
<proteinExistence type="predicted"/>
<organism evidence="5 6">
    <name type="scientific">Tetraparma gracilis</name>
    <dbReference type="NCBI Taxonomy" id="2962635"/>
    <lineage>
        <taxon>Eukaryota</taxon>
        <taxon>Sar</taxon>
        <taxon>Stramenopiles</taxon>
        <taxon>Ochrophyta</taxon>
        <taxon>Bolidophyceae</taxon>
        <taxon>Parmales</taxon>
        <taxon>Triparmaceae</taxon>
        <taxon>Tetraparma</taxon>
    </lineage>
</organism>
<name>A0ABQ6N8Z5_9STRA</name>
<dbReference type="Proteomes" id="UP001165060">
    <property type="component" value="Unassembled WGS sequence"/>
</dbReference>
<dbReference type="PROSITE" id="PS00486">
    <property type="entry name" value="DNA_MISMATCH_REPAIR_2"/>
    <property type="match status" value="1"/>
</dbReference>
<dbReference type="SUPFAM" id="SSF52540">
    <property type="entry name" value="P-loop containing nucleoside triphosphate hydrolases"/>
    <property type="match status" value="1"/>
</dbReference>
<accession>A0ABQ6N8Z5</accession>
<dbReference type="Gene3D" id="3.40.50.300">
    <property type="entry name" value="P-loop containing nucleotide triphosphate hydrolases"/>
    <property type="match status" value="1"/>
</dbReference>
<comment type="caution">
    <text evidence="5">The sequence shown here is derived from an EMBL/GenBank/DDBJ whole genome shotgun (WGS) entry which is preliminary data.</text>
</comment>
<feature type="domain" description="DNA mismatch repair proteins mutS family" evidence="4">
    <location>
        <begin position="187"/>
        <end position="203"/>
    </location>
</feature>
<evidence type="ECO:0000313" key="6">
    <source>
        <dbReference type="Proteomes" id="UP001165060"/>
    </source>
</evidence>
<dbReference type="SUPFAM" id="SSF48334">
    <property type="entry name" value="DNA repair protein MutS, domain III"/>
    <property type="match status" value="1"/>
</dbReference>
<dbReference type="EMBL" id="BRYB01002327">
    <property type="protein sequence ID" value="GMI43097.1"/>
    <property type="molecule type" value="Genomic_DNA"/>
</dbReference>
<keyword evidence="1" id="KW-0547">Nucleotide-binding</keyword>
<dbReference type="PANTHER" id="PTHR11361:SF35">
    <property type="entry name" value="DNA MISMATCH REPAIR PROTEIN MSH2"/>
    <property type="match status" value="1"/>
</dbReference>
<evidence type="ECO:0000256" key="2">
    <source>
        <dbReference type="ARBA" id="ARBA00022840"/>
    </source>
</evidence>
<dbReference type="SMART" id="SM00534">
    <property type="entry name" value="MUTSac"/>
    <property type="match status" value="1"/>
</dbReference>